<dbReference type="EMBL" id="JAUJLE010000003">
    <property type="protein sequence ID" value="KAK1015002.1"/>
    <property type="molecule type" value="Genomic_DNA"/>
</dbReference>
<evidence type="ECO:0000256" key="3">
    <source>
        <dbReference type="ARBA" id="ARBA00022454"/>
    </source>
</evidence>
<feature type="region of interest" description="Disordered" evidence="10">
    <location>
        <begin position="212"/>
        <end position="233"/>
    </location>
</feature>
<evidence type="ECO:0000313" key="13">
    <source>
        <dbReference type="EMBL" id="KAK1015002.1"/>
    </source>
</evidence>
<proteinExistence type="inferred from homology"/>
<evidence type="ECO:0000256" key="10">
    <source>
        <dbReference type="SAM" id="MobiDB-lite"/>
    </source>
</evidence>
<feature type="region of interest" description="Disordered" evidence="10">
    <location>
        <begin position="652"/>
        <end position="757"/>
    </location>
</feature>
<keyword evidence="8" id="KW-0137">Centromere</keyword>
<evidence type="ECO:0000256" key="9">
    <source>
        <dbReference type="SAM" id="Coils"/>
    </source>
</evidence>
<dbReference type="GO" id="GO:0045132">
    <property type="term" value="P:meiotic chromosome segregation"/>
    <property type="evidence" value="ECO:0007669"/>
    <property type="project" value="InterPro"/>
</dbReference>
<evidence type="ECO:0008006" key="15">
    <source>
        <dbReference type="Google" id="ProtNLM"/>
    </source>
</evidence>
<feature type="region of interest" description="Disordered" evidence="10">
    <location>
        <begin position="1"/>
        <end position="28"/>
    </location>
</feature>
<evidence type="ECO:0000259" key="12">
    <source>
        <dbReference type="Pfam" id="PF07558"/>
    </source>
</evidence>
<keyword evidence="14" id="KW-1185">Reference proteome</keyword>
<evidence type="ECO:0000256" key="6">
    <source>
        <dbReference type="ARBA" id="ARBA00023054"/>
    </source>
</evidence>
<evidence type="ECO:0000259" key="11">
    <source>
        <dbReference type="Pfam" id="PF07557"/>
    </source>
</evidence>
<dbReference type="AlphaFoldDB" id="A0AAN6L0R2"/>
<keyword evidence="5" id="KW-0159">Chromosome partition</keyword>
<comment type="similarity">
    <text evidence="2">Belongs to the shugoshin family.</text>
</comment>
<evidence type="ECO:0000313" key="14">
    <source>
        <dbReference type="Proteomes" id="UP001175353"/>
    </source>
</evidence>
<comment type="caution">
    <text evidence="13">The sequence shown here is derived from an EMBL/GenBank/DDBJ whole genome shotgun (WGS) entry which is preliminary data.</text>
</comment>
<keyword evidence="7" id="KW-0131">Cell cycle</keyword>
<evidence type="ECO:0000256" key="7">
    <source>
        <dbReference type="ARBA" id="ARBA00023306"/>
    </source>
</evidence>
<gene>
    <name evidence="13" type="ORF">LTR91_000803</name>
</gene>
<feature type="domain" description="Shugoshin C-terminal" evidence="11">
    <location>
        <begin position="479"/>
        <end position="501"/>
    </location>
</feature>
<name>A0AAN6L0R2_9PEZI</name>
<keyword evidence="4" id="KW-0132">Cell division</keyword>
<accession>A0AAN6L0R2</accession>
<sequence>MARLNEPPAFAPALSATTAQPGAESVDAADFDEVKRRFTRQNRDLAKNNSTQSLRIRSLEIEVAKLQAENLTFQERILQLQNELDEARSGQVSGEAVRRVREELQAKLAELCGLVEGIDALAHVARDEVAETVREKKPLEGQWRERQPLAEAMRENQMPTIAEDKQYPRQTLGADEIQALRLSDQGSNESPDLGPPPVAHFDYEDPVKQLSLRAPGPSTATLEEEEKGLPATLSINLETRRRRKDSQPKLEIRRHSIIAQSPKKTDNEPLTILRTGAKRKLADRELDKPVPSLAKSDFTFSRKSTAIDSKALVEPSITEVTSAPGELVAEITHDASATPPRPSRRVLGDKSVNMSPRKLLASTALEKASKDTPEPLPKPAGPRSASASARNRRASAIPQPLLHDEVLPTVELAPPDDELHRQILAPETQAQFDLFSPTPSETPAARPVDENTRAGTPPPSDLSTLSIATDGGAGGSGMRPSRRARAPVNYAEPSLTTKIRRPGKGMVDAVNGLVDPRRAMSAPAAKPSFPRSVVVKREPFENSEVGELGLDWRSLPSAVEDAATVLEDAATPSSPLAPKSVEIGSSDPLAAQADEPIYRHEKMPSAASTTISTLMAAGRRQRRESTQHLHDRPGQLDIDMAAQMQELDVYDFKASSSPPSSSAEKHNALTTKILGDAARSKGSGGSHRRHSSVPKTLRENPVSTSSSLNERVAAPVGDGALGPAVSSSTVGTIPGLAGSGGGGRAERAASRRRSMML</sequence>
<keyword evidence="3" id="KW-0158">Chromosome</keyword>
<dbReference type="Proteomes" id="UP001175353">
    <property type="component" value="Unassembled WGS sequence"/>
</dbReference>
<feature type="region of interest" description="Disordered" evidence="10">
    <location>
        <begin position="322"/>
        <end position="509"/>
    </location>
</feature>
<dbReference type="GO" id="GO:0000779">
    <property type="term" value="C:condensed chromosome, centromeric region"/>
    <property type="evidence" value="ECO:0007669"/>
    <property type="project" value="UniProtKB-ARBA"/>
</dbReference>
<evidence type="ECO:0000256" key="4">
    <source>
        <dbReference type="ARBA" id="ARBA00022618"/>
    </source>
</evidence>
<evidence type="ECO:0000256" key="5">
    <source>
        <dbReference type="ARBA" id="ARBA00022829"/>
    </source>
</evidence>
<dbReference type="GO" id="GO:0051301">
    <property type="term" value="P:cell division"/>
    <property type="evidence" value="ECO:0007669"/>
    <property type="project" value="UniProtKB-KW"/>
</dbReference>
<keyword evidence="6 9" id="KW-0175">Coiled coil</keyword>
<evidence type="ECO:0000256" key="8">
    <source>
        <dbReference type="ARBA" id="ARBA00023328"/>
    </source>
</evidence>
<protein>
    <recommendedName>
        <fullName evidence="15">Shugoshin C-terminal domain-containing protein</fullName>
    </recommendedName>
</protein>
<reference evidence="13" key="1">
    <citation type="submission" date="2023-06" db="EMBL/GenBank/DDBJ databases">
        <title>Black Yeasts Isolated from many extreme environments.</title>
        <authorList>
            <person name="Coleine C."/>
            <person name="Stajich J.E."/>
            <person name="Selbmann L."/>
        </authorList>
    </citation>
    <scope>NUCLEOTIDE SEQUENCE</scope>
    <source>
        <strain evidence="13">CCFEE 5200</strain>
    </source>
</reference>
<dbReference type="GO" id="GO:0005634">
    <property type="term" value="C:nucleus"/>
    <property type="evidence" value="ECO:0007669"/>
    <property type="project" value="InterPro"/>
</dbReference>
<dbReference type="Pfam" id="PF07557">
    <property type="entry name" value="Shugoshin_C"/>
    <property type="match status" value="1"/>
</dbReference>
<organism evidence="13 14">
    <name type="scientific">Friedmanniomyces endolithicus</name>
    <dbReference type="NCBI Taxonomy" id="329885"/>
    <lineage>
        <taxon>Eukaryota</taxon>
        <taxon>Fungi</taxon>
        <taxon>Dikarya</taxon>
        <taxon>Ascomycota</taxon>
        <taxon>Pezizomycotina</taxon>
        <taxon>Dothideomycetes</taxon>
        <taxon>Dothideomycetidae</taxon>
        <taxon>Mycosphaerellales</taxon>
        <taxon>Teratosphaeriaceae</taxon>
        <taxon>Friedmanniomyces</taxon>
    </lineage>
</organism>
<feature type="domain" description="Shugoshin N-terminal coiled-coil" evidence="12">
    <location>
        <begin position="34"/>
        <end position="72"/>
    </location>
</feature>
<feature type="coiled-coil region" evidence="9">
    <location>
        <begin position="49"/>
        <end position="83"/>
    </location>
</feature>
<dbReference type="Pfam" id="PF07558">
    <property type="entry name" value="Shugoshin_N"/>
    <property type="match status" value="1"/>
</dbReference>
<dbReference type="InterPro" id="IPR011515">
    <property type="entry name" value="Shugoshin_C"/>
</dbReference>
<evidence type="ECO:0000256" key="1">
    <source>
        <dbReference type="ARBA" id="ARBA00004584"/>
    </source>
</evidence>
<comment type="subcellular location">
    <subcellularLocation>
        <location evidence="1">Chromosome</location>
        <location evidence="1">Centromere</location>
    </subcellularLocation>
</comment>
<dbReference type="InterPro" id="IPR011516">
    <property type="entry name" value="Shugoshin_N"/>
</dbReference>
<evidence type="ECO:0000256" key="2">
    <source>
        <dbReference type="ARBA" id="ARBA00010845"/>
    </source>
</evidence>